<evidence type="ECO:0000259" key="1">
    <source>
        <dbReference type="PROSITE" id="PS51750"/>
    </source>
</evidence>
<dbReference type="SMART" id="SM01040">
    <property type="entry name" value="Bro-N"/>
    <property type="match status" value="1"/>
</dbReference>
<feature type="domain" description="Bro-N" evidence="1">
    <location>
        <begin position="1"/>
        <end position="103"/>
    </location>
</feature>
<dbReference type="PANTHER" id="PTHR36180">
    <property type="entry name" value="DNA-BINDING PROTEIN-RELATED-RELATED"/>
    <property type="match status" value="1"/>
</dbReference>
<gene>
    <name evidence="2" type="ORF">EV691_101260</name>
</gene>
<dbReference type="PANTHER" id="PTHR36180:SF2">
    <property type="entry name" value="BRO FAMILY PROTEIN"/>
    <property type="match status" value="1"/>
</dbReference>
<dbReference type="Pfam" id="PF02498">
    <property type="entry name" value="Bro-N"/>
    <property type="match status" value="1"/>
</dbReference>
<proteinExistence type="predicted"/>
<dbReference type="EMBL" id="SMMU01000001">
    <property type="protein sequence ID" value="TCL34821.1"/>
    <property type="molecule type" value="Genomic_DNA"/>
</dbReference>
<dbReference type="PROSITE" id="PS51750">
    <property type="entry name" value="BRO_N"/>
    <property type="match status" value="1"/>
</dbReference>
<evidence type="ECO:0000313" key="2">
    <source>
        <dbReference type="EMBL" id="TCL34821.1"/>
    </source>
</evidence>
<name>A0A4R1PWT4_9GAMM</name>
<reference evidence="2 3" key="1">
    <citation type="submission" date="2019-03" db="EMBL/GenBank/DDBJ databases">
        <title>Genomic Encyclopedia of Type Strains, Phase IV (KMG-IV): sequencing the most valuable type-strain genomes for metagenomic binning, comparative biology and taxonomic classification.</title>
        <authorList>
            <person name="Goeker M."/>
        </authorList>
    </citation>
    <scope>NUCLEOTIDE SEQUENCE [LARGE SCALE GENOMIC DNA]</scope>
    <source>
        <strain evidence="2 3">DSM 2286</strain>
    </source>
</reference>
<organism evidence="2 3">
    <name type="scientific">Azotobacter chroococcum</name>
    <dbReference type="NCBI Taxonomy" id="353"/>
    <lineage>
        <taxon>Bacteria</taxon>
        <taxon>Pseudomonadati</taxon>
        <taxon>Pseudomonadota</taxon>
        <taxon>Gammaproteobacteria</taxon>
        <taxon>Pseudomonadales</taxon>
        <taxon>Pseudomonadaceae</taxon>
        <taxon>Azotobacter</taxon>
    </lineage>
</organism>
<dbReference type="InterPro" id="IPR003497">
    <property type="entry name" value="BRO_N_domain"/>
</dbReference>
<protein>
    <submittedName>
        <fullName evidence="2">BRO family protein</fullName>
    </submittedName>
</protein>
<evidence type="ECO:0000313" key="3">
    <source>
        <dbReference type="Proteomes" id="UP000295169"/>
    </source>
</evidence>
<sequence>MSMPMEFSFEGKGVRVVMIDGEPWWVAMDVAEVLGYKDTEAMTRRLDDDEKQNLRNVGFGNRGATIINEPGLYNAILGSHKAEAKRFKKWVTSEVLPALRRNGMYMVPSAQPDEVPAPLSARVEADEIVSAGRAFRSLFTTARYMGMPRKLAATRANLAAQRATGVDLAAELSASGWLESSDLPAPQQKQYEMQQQIRTLLQERDWPQDLTVALILQGIGRPDLVSDRATQILVGQCMLLLGYRRVRLPASRPNGIRPWGYRIPEGRG</sequence>
<dbReference type="RefSeq" id="WP_131297848.1">
    <property type="nucleotide sequence ID" value="NZ_JBHLST010000028.1"/>
</dbReference>
<dbReference type="Proteomes" id="UP000295169">
    <property type="component" value="Unassembled WGS sequence"/>
</dbReference>
<comment type="caution">
    <text evidence="2">The sequence shown here is derived from an EMBL/GenBank/DDBJ whole genome shotgun (WGS) entry which is preliminary data.</text>
</comment>
<accession>A0A4R1PWT4</accession>
<dbReference type="AlphaFoldDB" id="A0A4R1PWT4"/>